<dbReference type="SUPFAM" id="SSF50156">
    <property type="entry name" value="PDZ domain-like"/>
    <property type="match status" value="1"/>
</dbReference>
<dbReference type="Pfam" id="PF02163">
    <property type="entry name" value="Peptidase_M50"/>
    <property type="match status" value="1"/>
</dbReference>
<evidence type="ECO:0000256" key="10">
    <source>
        <dbReference type="ARBA" id="ARBA00023136"/>
    </source>
</evidence>
<dbReference type="KEGG" id="prf:PeribacterA2_0576"/>
<evidence type="ECO:0000256" key="6">
    <source>
        <dbReference type="ARBA" id="ARBA00022801"/>
    </source>
</evidence>
<keyword evidence="7" id="KW-0862">Zinc</keyword>
<dbReference type="GO" id="GO:0006508">
    <property type="term" value="P:proteolysis"/>
    <property type="evidence" value="ECO:0007669"/>
    <property type="project" value="UniProtKB-KW"/>
</dbReference>
<name>A0A0S1SQZ7_9BACT</name>
<accession>A0A0S1SQZ7</accession>
<dbReference type="PANTHER" id="PTHR42837:SF2">
    <property type="entry name" value="MEMBRANE METALLOPROTEASE ARASP2, CHLOROPLASTIC-RELATED"/>
    <property type="match status" value="1"/>
</dbReference>
<dbReference type="CDD" id="cd06163">
    <property type="entry name" value="S2P-M50_PDZ_RseP-like"/>
    <property type="match status" value="1"/>
</dbReference>
<accession>A0A0S1SH39</accession>
<keyword evidence="9 13" id="KW-0482">Metalloprotease</keyword>
<comment type="subcellular location">
    <subcellularLocation>
        <location evidence="2">Membrane</location>
        <topology evidence="2">Multi-pass membrane protein</topology>
    </subcellularLocation>
</comment>
<dbReference type="GO" id="GO:0016020">
    <property type="term" value="C:membrane"/>
    <property type="evidence" value="ECO:0007669"/>
    <property type="project" value="UniProtKB-SubCell"/>
</dbReference>
<evidence type="ECO:0000313" key="13">
    <source>
        <dbReference type="EMBL" id="ALM13260.1"/>
    </source>
</evidence>
<evidence type="ECO:0000313" key="14">
    <source>
        <dbReference type="Proteomes" id="UP000069135"/>
    </source>
</evidence>
<reference evidence="14" key="1">
    <citation type="submission" date="2015-10" db="EMBL/GenBank/DDBJ databases">
        <title>Analysis of five complete genome sequences for members of the class Peribacteria in the recently recognized Peregrinibacteria bacterial phylum.</title>
        <authorList>
            <person name="Anantharaman K."/>
            <person name="Brown C.T."/>
            <person name="Burstein D."/>
            <person name="Castelle C.J."/>
            <person name="Probst A.J."/>
            <person name="Thomas B.C."/>
            <person name="Williams K.H."/>
            <person name="Banfield J.F."/>
        </authorList>
    </citation>
    <scope>NUCLEOTIDE SEQUENCE [LARGE SCALE GENOMIC DNA]</scope>
</reference>
<dbReference type="InterPro" id="IPR036034">
    <property type="entry name" value="PDZ_sf"/>
</dbReference>
<accession>A0A0S1SS98</accession>
<evidence type="ECO:0000256" key="7">
    <source>
        <dbReference type="ARBA" id="ARBA00022833"/>
    </source>
</evidence>
<evidence type="ECO:0000256" key="9">
    <source>
        <dbReference type="ARBA" id="ARBA00023049"/>
    </source>
</evidence>
<feature type="domain" description="Peptidase M50" evidence="12">
    <location>
        <begin position="7"/>
        <end position="356"/>
    </location>
</feature>
<feature type="transmembrane region" description="Helical" evidence="11">
    <location>
        <begin position="343"/>
        <end position="366"/>
    </location>
</feature>
<keyword evidence="8 11" id="KW-1133">Transmembrane helix</keyword>
<comment type="similarity">
    <text evidence="3">Belongs to the peptidase M50B family.</text>
</comment>
<evidence type="ECO:0000256" key="11">
    <source>
        <dbReference type="SAM" id="Phobius"/>
    </source>
</evidence>
<evidence type="ECO:0000256" key="4">
    <source>
        <dbReference type="ARBA" id="ARBA00022670"/>
    </source>
</evidence>
<dbReference type="Proteomes" id="UP000069135">
    <property type="component" value="Chromosome"/>
</dbReference>
<sequence length="369" mass="40166">MLLTVVAFVFLLTLLILIHEYGHFIAARSAGVTVEEFGFGLPPKARTLFTRHGTKFTLNWVPFGGFVRLRGETAMMPNERNRPGSFHQASFTARIVILSAGVFMNFVLAFVLLTFGFSLGRWVPTYFTMEEMQAHADRGIIAMEPGVIIEQVLSGGPAAVAGVPAESILLSVDGTSVVAAEQVSKMQEKKRRVVYTVLVGEGEAAQEQKFTVTLKEGKAGVVISTFPRSLSAPLRSVGTSMLLALREAKIMTVQTMLGIGTLVSSLAQSGRVPEGITGIVGIAQLTYTSVQAGFMTYLRLVALISLSLAILNFLPFPALDGGRLLFVLVEAVTRRPLNRRFEAYSNALGFSVLILLILLITFYDIIRLF</sequence>
<evidence type="ECO:0000256" key="1">
    <source>
        <dbReference type="ARBA" id="ARBA00001947"/>
    </source>
</evidence>
<dbReference type="InterPro" id="IPR004387">
    <property type="entry name" value="Pept_M50_Zn"/>
</dbReference>
<dbReference type="PANTHER" id="PTHR42837">
    <property type="entry name" value="REGULATOR OF SIGMA-E PROTEASE RSEP"/>
    <property type="match status" value="1"/>
</dbReference>
<dbReference type="InterPro" id="IPR008915">
    <property type="entry name" value="Peptidase_M50"/>
</dbReference>
<gene>
    <name evidence="13" type="ORF">PeribacterD1_0576</name>
</gene>
<evidence type="ECO:0000259" key="12">
    <source>
        <dbReference type="Pfam" id="PF02163"/>
    </source>
</evidence>
<keyword evidence="10 11" id="KW-0472">Membrane</keyword>
<feature type="transmembrane region" description="Helical" evidence="11">
    <location>
        <begin position="95"/>
        <end position="119"/>
    </location>
</feature>
<keyword evidence="5 11" id="KW-0812">Transmembrane</keyword>
<evidence type="ECO:0000256" key="2">
    <source>
        <dbReference type="ARBA" id="ARBA00004141"/>
    </source>
</evidence>
<keyword evidence="4 13" id="KW-0645">Protease</keyword>
<dbReference type="GO" id="GO:0004222">
    <property type="term" value="F:metalloendopeptidase activity"/>
    <property type="evidence" value="ECO:0007669"/>
    <property type="project" value="InterPro"/>
</dbReference>
<keyword evidence="6" id="KW-0378">Hydrolase</keyword>
<evidence type="ECO:0000256" key="5">
    <source>
        <dbReference type="ARBA" id="ARBA00022692"/>
    </source>
</evidence>
<protein>
    <submittedName>
        <fullName evidence="13">Membrane-associated zinc metalloprotease</fullName>
    </submittedName>
</protein>
<proteinExistence type="inferred from homology"/>
<comment type="cofactor">
    <cofactor evidence="1">
        <name>Zn(2+)</name>
        <dbReference type="ChEBI" id="CHEBI:29105"/>
    </cofactor>
</comment>
<dbReference type="STRING" id="1735162.PeribacterB2_0575"/>
<reference evidence="13 14" key="2">
    <citation type="journal article" date="2016" name="PeerJ">
        <title>Analysis of five complete genome sequences for members of the class Peribacteria in the recently recognized Peregrinibacteria bacterial phylum.</title>
        <authorList>
            <person name="Anantharaman K."/>
            <person name="Brown C.T."/>
            <person name="Burstein D."/>
            <person name="Castelle C.J."/>
            <person name="Probst A.J."/>
            <person name="Thomas B.C."/>
            <person name="Williams K.H."/>
            <person name="Banfield J.F."/>
        </authorList>
    </citation>
    <scope>NUCLEOTIDE SEQUENCE [LARGE SCALE GENOMIC DNA]</scope>
    <source>
        <strain evidence="13">RIFOXYD1_FULL_PER-ii_59_16</strain>
    </source>
</reference>
<evidence type="ECO:0000256" key="8">
    <source>
        <dbReference type="ARBA" id="ARBA00022989"/>
    </source>
</evidence>
<feature type="transmembrane region" description="Helical" evidence="11">
    <location>
        <begin position="297"/>
        <end position="316"/>
    </location>
</feature>
<dbReference type="EMBL" id="CP013065">
    <property type="protein sequence ID" value="ALM13260.1"/>
    <property type="molecule type" value="Genomic_DNA"/>
</dbReference>
<accession>A0A0S1SKZ0</accession>
<dbReference type="Gene3D" id="2.30.42.10">
    <property type="match status" value="1"/>
</dbReference>
<dbReference type="AlphaFoldDB" id="A0A0S1SQZ7"/>
<organism evidence="13 14">
    <name type="scientific">Candidatus Peribacter riflensis</name>
    <dbReference type="NCBI Taxonomy" id="1735162"/>
    <lineage>
        <taxon>Bacteria</taxon>
        <taxon>Candidatus Peregrinibacteriota</taxon>
        <taxon>Candidatus Peribacteria</taxon>
        <taxon>Candidatus Peribacterales</taxon>
        <taxon>Candidatus Peribacteraceae</taxon>
        <taxon>Candidatus Peribacter</taxon>
    </lineage>
</organism>
<evidence type="ECO:0000256" key="3">
    <source>
        <dbReference type="ARBA" id="ARBA00007931"/>
    </source>
</evidence>
<accession>A0A0S1SV86</accession>